<dbReference type="Pfam" id="PF02082">
    <property type="entry name" value="Rrf2"/>
    <property type="match status" value="1"/>
</dbReference>
<dbReference type="Gene3D" id="1.10.10.10">
    <property type="entry name" value="Winged helix-like DNA-binding domain superfamily/Winged helix DNA-binding domain"/>
    <property type="match status" value="1"/>
</dbReference>
<dbReference type="RefSeq" id="WP_023014824.1">
    <property type="nucleotide sequence ID" value="NZ_AXDY01000001.1"/>
</dbReference>
<comment type="caution">
    <text evidence="1">The sequence shown here is derived from an EMBL/GenBank/DDBJ whole genome shotgun (WGS) entry which is preliminary data.</text>
</comment>
<gene>
    <name evidence="1" type="ORF">SSIM_00660</name>
</gene>
<protein>
    <recommendedName>
        <fullName evidence="3">Transcriptional regulator</fullName>
    </recommendedName>
</protein>
<reference evidence="1 2" key="1">
    <citation type="journal article" date="2013" name="Genome Announc.">
        <title>Draft Genome Sequence of Staphylococcus simulans UMC-CNS-990, Isolated from a Case of Chronic Bovine Mastitis.</title>
        <authorList>
            <person name="Calcutt M.J."/>
            <person name="Foecking M.F."/>
            <person name="Hsieh H.Y."/>
            <person name="Perry J."/>
            <person name="Stewart G.C."/>
            <person name="Middleton J.R."/>
        </authorList>
    </citation>
    <scope>NUCLEOTIDE SEQUENCE [LARGE SCALE GENOMIC DNA]</scope>
    <source>
        <strain evidence="1 2">UMC-CNS-990</strain>
    </source>
</reference>
<dbReference type="Proteomes" id="UP000017131">
    <property type="component" value="Unassembled WGS sequence"/>
</dbReference>
<dbReference type="EMBL" id="AXDY01000001">
    <property type="protein sequence ID" value="ERS94637.1"/>
    <property type="molecule type" value="Genomic_DNA"/>
</dbReference>
<sequence>MNLEFNIAVHVLAFLTKHADERFSSKALSELVCINPVQLRRVTGKLVEQGYIDTVRGKYGGYQANVKTAKADLADLFQLFTAERTQGRLFTGNSASHCEISRKIGNTMAKHHAKEHELLMQYYRGFTIEEVLREILTAI</sequence>
<evidence type="ECO:0000313" key="1">
    <source>
        <dbReference type="EMBL" id="ERS94637.1"/>
    </source>
</evidence>
<dbReference type="NCBIfam" id="NF041852">
    <property type="entry name" value="trans_reg_HypR"/>
    <property type="match status" value="1"/>
</dbReference>
<dbReference type="SUPFAM" id="SSF46785">
    <property type="entry name" value="Winged helix' DNA-binding domain"/>
    <property type="match status" value="1"/>
</dbReference>
<dbReference type="PROSITE" id="PS51197">
    <property type="entry name" value="HTH_RRF2_2"/>
    <property type="match status" value="1"/>
</dbReference>
<keyword evidence="2" id="KW-1185">Reference proteome</keyword>
<dbReference type="InterPro" id="IPR036388">
    <property type="entry name" value="WH-like_DNA-bd_sf"/>
</dbReference>
<dbReference type="InterPro" id="IPR036390">
    <property type="entry name" value="WH_DNA-bd_sf"/>
</dbReference>
<dbReference type="PANTHER" id="PTHR33221:SF15">
    <property type="entry name" value="HTH-TYPE TRANSCRIPTIONAL REGULATOR YWGB-RELATED"/>
    <property type="match status" value="1"/>
</dbReference>
<evidence type="ECO:0000313" key="2">
    <source>
        <dbReference type="Proteomes" id="UP000017131"/>
    </source>
</evidence>
<proteinExistence type="predicted"/>
<dbReference type="InterPro" id="IPR000944">
    <property type="entry name" value="Tscrpt_reg_Rrf2"/>
</dbReference>
<name>A0ABP2YXT1_STASI</name>
<evidence type="ECO:0008006" key="3">
    <source>
        <dbReference type="Google" id="ProtNLM"/>
    </source>
</evidence>
<accession>A0ABP2YXT1</accession>
<dbReference type="PANTHER" id="PTHR33221">
    <property type="entry name" value="WINGED HELIX-TURN-HELIX TRANSCRIPTIONAL REGULATOR, RRF2 FAMILY"/>
    <property type="match status" value="1"/>
</dbReference>
<organism evidence="1 2">
    <name type="scientific">Staphylococcus simulans UMC-CNS-990</name>
    <dbReference type="NCBI Taxonomy" id="1405498"/>
    <lineage>
        <taxon>Bacteria</taxon>
        <taxon>Bacillati</taxon>
        <taxon>Bacillota</taxon>
        <taxon>Bacilli</taxon>
        <taxon>Bacillales</taxon>
        <taxon>Staphylococcaceae</taxon>
        <taxon>Staphylococcus</taxon>
    </lineage>
</organism>